<dbReference type="SUPFAM" id="SSF56731">
    <property type="entry name" value="DNA primase core"/>
    <property type="match status" value="1"/>
</dbReference>
<name>A0A345BUS2_9BACI</name>
<dbReference type="NCBIfam" id="TIGR01391">
    <property type="entry name" value="dnaG"/>
    <property type="match status" value="1"/>
</dbReference>
<proteinExistence type="inferred from homology"/>
<dbReference type="KEGG" id="rue:DT065_00810"/>
<dbReference type="InterPro" id="IPR036977">
    <property type="entry name" value="DNA_primase_Znf_CHC2"/>
</dbReference>
<evidence type="ECO:0000256" key="4">
    <source>
        <dbReference type="ARBA" id="ARBA00022695"/>
    </source>
</evidence>
<dbReference type="InterPro" id="IPR006295">
    <property type="entry name" value="DNA_primase_DnaG"/>
</dbReference>
<keyword evidence="8 12" id="KW-0862">Zinc</keyword>
<dbReference type="Pfam" id="PF13155">
    <property type="entry name" value="Toprim_2"/>
    <property type="match status" value="1"/>
</dbReference>
<keyword evidence="7 12" id="KW-0863">Zinc-finger</keyword>
<evidence type="ECO:0000256" key="9">
    <source>
        <dbReference type="ARBA" id="ARBA00022842"/>
    </source>
</evidence>
<evidence type="ECO:0000256" key="8">
    <source>
        <dbReference type="ARBA" id="ARBA00022833"/>
    </source>
</evidence>
<evidence type="ECO:0000256" key="12">
    <source>
        <dbReference type="HAMAP-Rule" id="MF_00974"/>
    </source>
</evidence>
<evidence type="ECO:0000313" key="17">
    <source>
        <dbReference type="Proteomes" id="UP000252100"/>
    </source>
</evidence>
<dbReference type="AlphaFoldDB" id="A0A345BUS2"/>
<dbReference type="PANTHER" id="PTHR30313:SF2">
    <property type="entry name" value="DNA PRIMASE"/>
    <property type="match status" value="1"/>
</dbReference>
<comment type="catalytic activity">
    <reaction evidence="12">
        <text>ssDNA + n NTP = ssDNA/pppN(pN)n-1 hybrid + (n-1) diphosphate.</text>
        <dbReference type="EC" id="2.7.7.101"/>
    </reaction>
</comment>
<dbReference type="InterPro" id="IPR016136">
    <property type="entry name" value="DNA_helicase_N/primase_C"/>
</dbReference>
<comment type="cofactor">
    <cofactor evidence="12 13 14">
        <name>Zn(2+)</name>
        <dbReference type="ChEBI" id="CHEBI:29105"/>
    </cofactor>
    <text evidence="12 13 14">Binds 1 zinc ion per monomer.</text>
</comment>
<keyword evidence="4 12" id="KW-0548">Nucleotidyltransferase</keyword>
<dbReference type="Gene3D" id="3.90.980.10">
    <property type="entry name" value="DNA primase, catalytic core, N-terminal domain"/>
    <property type="match status" value="1"/>
</dbReference>
<gene>
    <name evidence="12" type="primary">dnaG</name>
    <name evidence="16" type="ORF">DT065_00810</name>
</gene>
<dbReference type="SMART" id="SM00400">
    <property type="entry name" value="ZnF_CHCC"/>
    <property type="match status" value="1"/>
</dbReference>
<keyword evidence="11 12" id="KW-0804">Transcription</keyword>
<dbReference type="Gene3D" id="1.10.860.10">
    <property type="entry name" value="DNAb Helicase, Chain A"/>
    <property type="match status" value="1"/>
</dbReference>
<dbReference type="GO" id="GO:0005737">
    <property type="term" value="C:cytoplasm"/>
    <property type="evidence" value="ECO:0007669"/>
    <property type="project" value="TreeGrafter"/>
</dbReference>
<evidence type="ECO:0000256" key="6">
    <source>
        <dbReference type="ARBA" id="ARBA00022723"/>
    </source>
</evidence>
<dbReference type="CDD" id="cd03364">
    <property type="entry name" value="TOPRIM_DnaG_primases"/>
    <property type="match status" value="1"/>
</dbReference>
<dbReference type="GO" id="GO:0003899">
    <property type="term" value="F:DNA-directed RNA polymerase activity"/>
    <property type="evidence" value="ECO:0007669"/>
    <property type="project" value="UniProtKB-UniRule"/>
</dbReference>
<dbReference type="GO" id="GO:0006269">
    <property type="term" value="P:DNA replication, synthesis of primer"/>
    <property type="evidence" value="ECO:0007669"/>
    <property type="project" value="UniProtKB-UniRule"/>
</dbReference>
<evidence type="ECO:0000256" key="2">
    <source>
        <dbReference type="ARBA" id="ARBA00022515"/>
    </source>
</evidence>
<organism evidence="16 17">
    <name type="scientific">Salicibibacter kimchii</name>
    <dbReference type="NCBI Taxonomy" id="2099786"/>
    <lineage>
        <taxon>Bacteria</taxon>
        <taxon>Bacillati</taxon>
        <taxon>Bacillota</taxon>
        <taxon>Bacilli</taxon>
        <taxon>Bacillales</taxon>
        <taxon>Bacillaceae</taxon>
        <taxon>Salicibibacter</taxon>
    </lineage>
</organism>
<dbReference type="Pfam" id="PF08275">
    <property type="entry name" value="DNAG_N"/>
    <property type="match status" value="1"/>
</dbReference>
<keyword evidence="2 12" id="KW-0639">Primosome</keyword>
<dbReference type="Gene3D" id="3.40.1360.10">
    <property type="match status" value="1"/>
</dbReference>
<evidence type="ECO:0000256" key="3">
    <source>
        <dbReference type="ARBA" id="ARBA00022679"/>
    </source>
</evidence>
<dbReference type="InterPro" id="IPR034151">
    <property type="entry name" value="TOPRIM_DnaG_bac"/>
</dbReference>
<comment type="domain">
    <text evidence="12">Contains an N-terminal zinc-binding domain, a central core domain that contains the primase activity, and a C-terminal DnaB-binding domain.</text>
</comment>
<dbReference type="GO" id="GO:0000428">
    <property type="term" value="C:DNA-directed RNA polymerase complex"/>
    <property type="evidence" value="ECO:0007669"/>
    <property type="project" value="UniProtKB-KW"/>
</dbReference>
<dbReference type="InterPro" id="IPR037068">
    <property type="entry name" value="DNA_primase_core_N_sf"/>
</dbReference>
<reference evidence="16 17" key="1">
    <citation type="journal article" date="2018" name="J. Microbiol.">
        <title>Salicibibacter kimchii gen. nov., sp. nov., a moderately halophilic and alkalitolerant bacterium in the family Bacillaceae, isolated from kimchi.</title>
        <authorList>
            <person name="Jang J.Y."/>
            <person name="Oh Y.J."/>
            <person name="Lim S.K."/>
            <person name="Park H.K."/>
            <person name="Lee C."/>
            <person name="Kim J.Y."/>
            <person name="Lee M.A."/>
            <person name="Choi H.J."/>
        </authorList>
    </citation>
    <scope>NUCLEOTIDE SEQUENCE [LARGE SCALE GENOMIC DNA]</scope>
    <source>
        <strain evidence="16 17">NKC1-1</strain>
    </source>
</reference>
<dbReference type="InterPro" id="IPR013264">
    <property type="entry name" value="DNAG_N"/>
</dbReference>
<dbReference type="Pfam" id="PF10410">
    <property type="entry name" value="DnaB_bind"/>
    <property type="match status" value="1"/>
</dbReference>
<keyword evidence="6 12" id="KW-0479">Metal-binding</keyword>
<evidence type="ECO:0000256" key="7">
    <source>
        <dbReference type="ARBA" id="ARBA00022771"/>
    </source>
</evidence>
<comment type="function">
    <text evidence="12 13">RNA polymerase that catalyzes the synthesis of short RNA molecules used as primers for DNA polymerase during DNA replication.</text>
</comment>
<comment type="similarity">
    <text evidence="12 13">Belongs to the DnaG primase family.</text>
</comment>
<dbReference type="InterPro" id="IPR019475">
    <property type="entry name" value="DNA_primase_DnaB-bd"/>
</dbReference>
<keyword evidence="5 12" id="KW-0235">DNA replication</keyword>
<evidence type="ECO:0000259" key="15">
    <source>
        <dbReference type="PROSITE" id="PS50880"/>
    </source>
</evidence>
<dbReference type="EC" id="2.7.7.101" evidence="12"/>
<evidence type="ECO:0000313" key="16">
    <source>
        <dbReference type="EMBL" id="AXF54703.1"/>
    </source>
</evidence>
<dbReference type="Gene3D" id="3.90.580.10">
    <property type="entry name" value="Zinc finger, CHC2-type domain"/>
    <property type="match status" value="1"/>
</dbReference>
<dbReference type="InterPro" id="IPR050219">
    <property type="entry name" value="DnaG_primase"/>
</dbReference>
<keyword evidence="9" id="KW-0460">Magnesium</keyword>
<keyword evidence="1 12" id="KW-0240">DNA-directed RNA polymerase</keyword>
<dbReference type="Proteomes" id="UP000252100">
    <property type="component" value="Chromosome"/>
</dbReference>
<evidence type="ECO:0000256" key="14">
    <source>
        <dbReference type="PIRSR" id="PIRSR002811-1"/>
    </source>
</evidence>
<dbReference type="PROSITE" id="PS50880">
    <property type="entry name" value="TOPRIM"/>
    <property type="match status" value="1"/>
</dbReference>
<evidence type="ECO:0000256" key="11">
    <source>
        <dbReference type="ARBA" id="ARBA00023163"/>
    </source>
</evidence>
<sequence length="629" mass="70914">MIRITLKCGVSFLVQRAIPEETVETVRRHSDIVEVIGESVQLQKKGNHRYSGLCPFHEENTPSFSVSQDRQLYYCFGCGAAGNVFTFMMEMGQVPFQEAVRTLAEKANVSVEIPEAAFSAPQKNHSLKEGCQLAARFYHHLLMHTEQGREAYNYAQDGRNVSDEALRHFQIGFAPSEREVLSLLLKKRAFDLSEMEQADLVQRTEDGRGPYDRFNYRLIFPIWDIGGQPIAFGGRALDEASSAKYLNSRETPIFKKNEVLYAYHLARPAIRKRKFVVLFEGYMDVVSAWMAGVDNGVATLGTALTSKQAQLIGRLSEQVTICYDGDSPGEKAAIQNAETLEANGCRVNIAPMPANQDPDDYIREHGAGAFRENMIEGALSVLSFKMNAYKKEKNVQRAGDRKDYIEWVLEALAQVSSPVEREFYLKQLSEEFSISLEALKQEQYRMYQRVRGKSTASYDRRERDGNGGSIASQQHLLPAFHNAERALLQMMMEDETWAEKVEQEIGGNFNVDEYAAIAAHLFAYYGEGNRAGSAGFLDHLEDDELSSIVAEIAMQPGGEMNPEAFADYIHQVKIYSSWVEIEQKEHAQKEALQKNDAETATALGQEIIALHKKLGRKAVRPRYLRAHLQ</sequence>
<dbReference type="InterPro" id="IPR002694">
    <property type="entry name" value="Znf_CHC2"/>
</dbReference>
<evidence type="ECO:0000256" key="10">
    <source>
        <dbReference type="ARBA" id="ARBA00023125"/>
    </source>
</evidence>
<keyword evidence="3 12" id="KW-0808">Transferase</keyword>
<feature type="domain" description="Toprim" evidence="15">
    <location>
        <begin position="274"/>
        <end position="355"/>
    </location>
</feature>
<comment type="subunit">
    <text evidence="12">Monomer. Interacts with DnaB.</text>
</comment>
<dbReference type="HAMAP" id="MF_00974">
    <property type="entry name" value="DNA_primase_DnaG"/>
    <property type="match status" value="1"/>
</dbReference>
<dbReference type="GO" id="GO:0008270">
    <property type="term" value="F:zinc ion binding"/>
    <property type="evidence" value="ECO:0007669"/>
    <property type="project" value="UniProtKB-UniRule"/>
</dbReference>
<feature type="zinc finger region" description="CHC2-type" evidence="12 14">
    <location>
        <begin position="54"/>
        <end position="78"/>
    </location>
</feature>
<dbReference type="GO" id="GO:0003677">
    <property type="term" value="F:DNA binding"/>
    <property type="evidence" value="ECO:0007669"/>
    <property type="project" value="UniProtKB-KW"/>
</dbReference>
<dbReference type="InterPro" id="IPR030846">
    <property type="entry name" value="DnaG_bac"/>
</dbReference>
<keyword evidence="10 12" id="KW-0238">DNA-binding</keyword>
<evidence type="ECO:0000256" key="5">
    <source>
        <dbReference type="ARBA" id="ARBA00022705"/>
    </source>
</evidence>
<evidence type="ECO:0000256" key="13">
    <source>
        <dbReference type="PIRNR" id="PIRNR002811"/>
    </source>
</evidence>
<dbReference type="PANTHER" id="PTHR30313">
    <property type="entry name" value="DNA PRIMASE"/>
    <property type="match status" value="1"/>
</dbReference>
<dbReference type="InterPro" id="IPR006171">
    <property type="entry name" value="TOPRIM_dom"/>
</dbReference>
<accession>A0A345BUS2</accession>
<dbReference type="Gene3D" id="6.10.140.360">
    <property type="match status" value="1"/>
</dbReference>
<protein>
    <recommendedName>
        <fullName evidence="12 13">DNA primase</fullName>
        <ecNumber evidence="12">2.7.7.101</ecNumber>
    </recommendedName>
</protein>
<dbReference type="GO" id="GO:1990077">
    <property type="term" value="C:primosome complex"/>
    <property type="evidence" value="ECO:0007669"/>
    <property type="project" value="UniProtKB-KW"/>
</dbReference>
<dbReference type="FunFam" id="3.90.580.10:FF:000001">
    <property type="entry name" value="DNA primase"/>
    <property type="match status" value="1"/>
</dbReference>
<evidence type="ECO:0000256" key="1">
    <source>
        <dbReference type="ARBA" id="ARBA00022478"/>
    </source>
</evidence>
<dbReference type="PIRSF" id="PIRSF002811">
    <property type="entry name" value="DnaG"/>
    <property type="match status" value="1"/>
</dbReference>
<dbReference type="Pfam" id="PF01807">
    <property type="entry name" value="Zn_ribbon_DnaG"/>
    <property type="match status" value="1"/>
</dbReference>
<dbReference type="SUPFAM" id="SSF57783">
    <property type="entry name" value="Zinc beta-ribbon"/>
    <property type="match status" value="1"/>
</dbReference>
<keyword evidence="17" id="KW-1185">Reference proteome</keyword>
<dbReference type="SMART" id="SM00493">
    <property type="entry name" value="TOPRIM"/>
    <property type="match status" value="1"/>
</dbReference>
<dbReference type="EMBL" id="CP031092">
    <property type="protein sequence ID" value="AXF54703.1"/>
    <property type="molecule type" value="Genomic_DNA"/>
</dbReference>